<evidence type="ECO:0000313" key="8">
    <source>
        <dbReference type="EMBL" id="ABN68350.2"/>
    </source>
</evidence>
<sequence>MLLRKYILVAFALISAAMAATITQNTISRGTITLGVGDTTINNGVYWSIIDNAISAFAGNVNVGTGSGLYITGTSPLISLQVGVASGTFTNNGIVSFNAVKSLLAPTYNIAGLSFTNNGEMYLGADGSVGVPSISIISPSWNNNGLLVFYQNTRTTGPVTLGAPLGTINNNGQICFYNELYTQTTNIAGTGCTTLDNDSSIFFSNTVLNIANTQVFNLADSASSIRATAISAPKTYNVAGFGNGNKIGLDIPLVNAPPLLTAYSYDTKTGILTLNGAGLLSMKFNIGLGYNPSLFSIVTDDNVGLASVPFGAVTYSGPPPNPVPSVCQPCKLLPPAPGTSATESTTTATSTNSAGFPCTEVDDVIISTDSNYSWFTSTSTITAGCASNPTTTVTSTWTGTDTTSLTVTDTVGGTDTVIVEVPSNAQSTITSTWTGTDTTTVTISDTQGGTDTVIVEVPSNAQSTITSTWTGTDTTTITVSDTQGGTDTVIVEVPSNSQSTI</sequence>
<evidence type="ECO:0000256" key="6">
    <source>
        <dbReference type="SAM" id="SignalP"/>
    </source>
</evidence>
<dbReference type="GO" id="GO:0007155">
    <property type="term" value="P:cell adhesion"/>
    <property type="evidence" value="ECO:0007669"/>
    <property type="project" value="InterPro"/>
</dbReference>
<dbReference type="Pfam" id="PF05792">
    <property type="entry name" value="Candida_ALS"/>
    <property type="match status" value="3"/>
</dbReference>
<feature type="non-terminal residue" evidence="8">
    <location>
        <position position="501"/>
    </location>
</feature>
<evidence type="ECO:0000259" key="7">
    <source>
        <dbReference type="Pfam" id="PF11765"/>
    </source>
</evidence>
<organism evidence="8 9">
    <name type="scientific">Scheffersomyces stipitis (strain ATCC 58785 / CBS 6054 / NBRC 10063 / NRRL Y-11545)</name>
    <name type="common">Yeast</name>
    <name type="synonym">Pichia stipitis</name>
    <dbReference type="NCBI Taxonomy" id="322104"/>
    <lineage>
        <taxon>Eukaryota</taxon>
        <taxon>Fungi</taxon>
        <taxon>Dikarya</taxon>
        <taxon>Ascomycota</taxon>
        <taxon>Saccharomycotina</taxon>
        <taxon>Pichiomycetes</taxon>
        <taxon>Debaryomycetaceae</taxon>
        <taxon>Scheffersomyces</taxon>
    </lineage>
</organism>
<dbReference type="EMBL" id="CP000501">
    <property type="protein sequence ID" value="ABN68350.2"/>
    <property type="molecule type" value="Genomic_DNA"/>
</dbReference>
<evidence type="ECO:0000313" key="9">
    <source>
        <dbReference type="Proteomes" id="UP000002258"/>
    </source>
</evidence>
<keyword evidence="2" id="KW-0134">Cell wall</keyword>
<accession>A3LZK3</accession>
<feature type="chain" id="PRO_5002655152" evidence="6">
    <location>
        <begin position="20"/>
        <end position="501"/>
    </location>
</feature>
<comment type="subcellular location">
    <subcellularLocation>
        <location evidence="1">Secreted</location>
        <location evidence="1">Cell wall</location>
    </subcellularLocation>
</comment>
<evidence type="ECO:0000256" key="5">
    <source>
        <dbReference type="ARBA" id="ARBA00023180"/>
    </source>
</evidence>
<name>A3LZK3_PICST</name>
<evidence type="ECO:0000256" key="2">
    <source>
        <dbReference type="ARBA" id="ARBA00022512"/>
    </source>
</evidence>
<dbReference type="KEGG" id="pic:PICST_79415"/>
<dbReference type="RefSeq" id="XP_001386379.2">
    <property type="nucleotide sequence ID" value="XM_001386342.1"/>
</dbReference>
<dbReference type="InParanoid" id="A3LZK3"/>
<keyword evidence="9" id="KW-1185">Reference proteome</keyword>
<evidence type="ECO:0000256" key="3">
    <source>
        <dbReference type="ARBA" id="ARBA00022525"/>
    </source>
</evidence>
<dbReference type="Pfam" id="PF11765">
    <property type="entry name" value="Hyphal_reg_CWP"/>
    <property type="match status" value="1"/>
</dbReference>
<dbReference type="HOGENOM" id="CLU_006199_3_1_1"/>
<feature type="signal peptide" evidence="6">
    <location>
        <begin position="1"/>
        <end position="19"/>
    </location>
</feature>
<proteinExistence type="predicted"/>
<dbReference type="OrthoDB" id="4022214at2759"/>
<evidence type="ECO:0000256" key="1">
    <source>
        <dbReference type="ARBA" id="ARBA00004191"/>
    </source>
</evidence>
<dbReference type="Proteomes" id="UP000002258">
    <property type="component" value="Chromosome 7"/>
</dbReference>
<evidence type="ECO:0000256" key="4">
    <source>
        <dbReference type="ARBA" id="ARBA00022729"/>
    </source>
</evidence>
<gene>
    <name evidence="8" type="primary">HYR5.6</name>
    <name evidence="8" type="ORF">PICST_79415</name>
</gene>
<keyword evidence="5" id="KW-0325">Glycoprotein</keyword>
<dbReference type="InterPro" id="IPR008440">
    <property type="entry name" value="Agglutinin-like_ALS_rpt"/>
</dbReference>
<keyword evidence="4 6" id="KW-0732">Signal</keyword>
<feature type="domain" description="Hyphally-regulated cell wall protein N-terminal" evidence="7">
    <location>
        <begin position="11"/>
        <end position="337"/>
    </location>
</feature>
<protein>
    <submittedName>
        <fullName evidence="8">Hyphally regulated cell wall protein</fullName>
    </submittedName>
</protein>
<dbReference type="InterPro" id="IPR021031">
    <property type="entry name" value="Hyphal-reg_cell_wall_N"/>
</dbReference>
<dbReference type="OMA" id="CVITETK"/>
<reference evidence="8 9" key="1">
    <citation type="journal article" date="2007" name="Nat. Biotechnol.">
        <title>Genome sequence of the lignocellulose-bioconverting and xylose-fermenting yeast Pichia stipitis.</title>
        <authorList>
            <person name="Jeffries T.W."/>
            <person name="Grigoriev I.V."/>
            <person name="Grimwood J."/>
            <person name="Laplaza J.M."/>
            <person name="Aerts A."/>
            <person name="Salamov A."/>
            <person name="Schmutz J."/>
            <person name="Lindquist E."/>
            <person name="Dehal P."/>
            <person name="Shapiro H."/>
            <person name="Jin Y.S."/>
            <person name="Passoth V."/>
            <person name="Richardson P.M."/>
        </authorList>
    </citation>
    <scope>NUCLEOTIDE SEQUENCE [LARGE SCALE GENOMIC DNA]</scope>
    <source>
        <strain evidence="9">ATCC 58785 / CBS 6054 / NBRC 10063 / NRRL Y-11545</strain>
    </source>
</reference>
<dbReference type="GO" id="GO:0009277">
    <property type="term" value="C:fungal-type cell wall"/>
    <property type="evidence" value="ECO:0007669"/>
    <property type="project" value="UniProtKB-ARBA"/>
</dbReference>
<dbReference type="GeneID" id="4840554"/>
<keyword evidence="3" id="KW-0964">Secreted</keyword>
<dbReference type="eggNOG" id="ENOG502SBIP">
    <property type="taxonomic scope" value="Eukaryota"/>
</dbReference>
<dbReference type="AlphaFoldDB" id="A3LZK3"/>